<reference evidence="1 2" key="1">
    <citation type="journal article" date="2017" name="Curr. Biol.">
        <title>Genome architecture and evolution of a unichromosomal asexual nematode.</title>
        <authorList>
            <person name="Fradin H."/>
            <person name="Zegar C."/>
            <person name="Gutwein M."/>
            <person name="Lucas J."/>
            <person name="Kovtun M."/>
            <person name="Corcoran D."/>
            <person name="Baugh L.R."/>
            <person name="Kiontke K."/>
            <person name="Gunsalus K."/>
            <person name="Fitch D.H."/>
            <person name="Piano F."/>
        </authorList>
    </citation>
    <scope>NUCLEOTIDE SEQUENCE [LARGE SCALE GENOMIC DNA]</scope>
    <source>
        <strain evidence="1">PF1309</strain>
    </source>
</reference>
<dbReference type="EMBL" id="LIAE01010318">
    <property type="protein sequence ID" value="PAV63298.1"/>
    <property type="molecule type" value="Genomic_DNA"/>
</dbReference>
<keyword evidence="2" id="KW-1185">Reference proteome</keyword>
<comment type="caution">
    <text evidence="1">The sequence shown here is derived from an EMBL/GenBank/DDBJ whole genome shotgun (WGS) entry which is preliminary data.</text>
</comment>
<protein>
    <submittedName>
        <fullName evidence="1">Uncharacterized protein</fullName>
    </submittedName>
</protein>
<dbReference type="EMBL" id="LIAE01010318">
    <property type="protein sequence ID" value="PAV63297.1"/>
    <property type="molecule type" value="Genomic_DNA"/>
</dbReference>
<name>A0A2A2JNR3_9BILA</name>
<dbReference type="Proteomes" id="UP000218231">
    <property type="component" value="Unassembled WGS sequence"/>
</dbReference>
<dbReference type="OrthoDB" id="5861518at2759"/>
<organism evidence="1 2">
    <name type="scientific">Diploscapter pachys</name>
    <dbReference type="NCBI Taxonomy" id="2018661"/>
    <lineage>
        <taxon>Eukaryota</taxon>
        <taxon>Metazoa</taxon>
        <taxon>Ecdysozoa</taxon>
        <taxon>Nematoda</taxon>
        <taxon>Chromadorea</taxon>
        <taxon>Rhabditida</taxon>
        <taxon>Rhabditina</taxon>
        <taxon>Rhabditomorpha</taxon>
        <taxon>Rhabditoidea</taxon>
        <taxon>Rhabditidae</taxon>
        <taxon>Diploscapter</taxon>
    </lineage>
</organism>
<gene>
    <name evidence="1" type="ORF">WR25_02410</name>
</gene>
<proteinExistence type="predicted"/>
<accession>A0A2A2JNR3</accession>
<evidence type="ECO:0000313" key="2">
    <source>
        <dbReference type="Proteomes" id="UP000218231"/>
    </source>
</evidence>
<dbReference type="AlphaFoldDB" id="A0A2A2JNR3"/>
<sequence length="109" mass="11874">MVFPINLPQLVPSSTARTARYVQQQNEAQLHRQPPDPLTPLVMAPPLVVQHIAQNLHTEMQFGLSPATTGGFFASVSSFFPSPSFSAPYHSSPCINIATRKPSAIASRF</sequence>
<evidence type="ECO:0000313" key="1">
    <source>
        <dbReference type="EMBL" id="PAV63297.1"/>
    </source>
</evidence>